<protein>
    <submittedName>
        <fullName evidence="2">Vq motif-containing protein 10</fullName>
    </submittedName>
</protein>
<evidence type="ECO:0000313" key="2">
    <source>
        <dbReference type="EMBL" id="KAK7843374.1"/>
    </source>
</evidence>
<accession>A0AAW0KXP0</accession>
<dbReference type="EMBL" id="PKMF04000205">
    <property type="protein sequence ID" value="KAK7843374.1"/>
    <property type="molecule type" value="Genomic_DNA"/>
</dbReference>
<evidence type="ECO:0000259" key="1">
    <source>
        <dbReference type="Pfam" id="PF05678"/>
    </source>
</evidence>
<feature type="domain" description="VQ" evidence="1">
    <location>
        <begin position="14"/>
        <end position="38"/>
    </location>
</feature>
<organism evidence="2 3">
    <name type="scientific">Quercus suber</name>
    <name type="common">Cork oak</name>
    <dbReference type="NCBI Taxonomy" id="58331"/>
    <lineage>
        <taxon>Eukaryota</taxon>
        <taxon>Viridiplantae</taxon>
        <taxon>Streptophyta</taxon>
        <taxon>Embryophyta</taxon>
        <taxon>Tracheophyta</taxon>
        <taxon>Spermatophyta</taxon>
        <taxon>Magnoliopsida</taxon>
        <taxon>eudicotyledons</taxon>
        <taxon>Gunneridae</taxon>
        <taxon>Pentapetalae</taxon>
        <taxon>rosids</taxon>
        <taxon>fabids</taxon>
        <taxon>Fagales</taxon>
        <taxon>Fagaceae</taxon>
        <taxon>Quercus</taxon>
    </lineage>
</organism>
<proteinExistence type="predicted"/>
<keyword evidence="3" id="KW-1185">Reference proteome</keyword>
<dbReference type="PANTHER" id="PTHR34777">
    <property type="entry name" value="VQ MOTIF-CONTAINING PROTEIN 10"/>
    <property type="match status" value="1"/>
</dbReference>
<dbReference type="InterPro" id="IPR039608">
    <property type="entry name" value="VQ_1/10"/>
</dbReference>
<evidence type="ECO:0000313" key="3">
    <source>
        <dbReference type="Proteomes" id="UP000237347"/>
    </source>
</evidence>
<reference evidence="2 3" key="1">
    <citation type="journal article" date="2018" name="Sci. Data">
        <title>The draft genome sequence of cork oak.</title>
        <authorList>
            <person name="Ramos A.M."/>
            <person name="Usie A."/>
            <person name="Barbosa P."/>
            <person name="Barros P.M."/>
            <person name="Capote T."/>
            <person name="Chaves I."/>
            <person name="Simoes F."/>
            <person name="Abreu I."/>
            <person name="Carrasquinho I."/>
            <person name="Faro C."/>
            <person name="Guimaraes J.B."/>
            <person name="Mendonca D."/>
            <person name="Nobrega F."/>
            <person name="Rodrigues L."/>
            <person name="Saibo N.J.M."/>
            <person name="Varela M.C."/>
            <person name="Egas C."/>
            <person name="Matos J."/>
            <person name="Miguel C.M."/>
            <person name="Oliveira M.M."/>
            <person name="Ricardo C.P."/>
            <person name="Goncalves S."/>
        </authorList>
    </citation>
    <scope>NUCLEOTIDE SEQUENCE [LARGE SCALE GENOMIC DNA]</scope>
    <source>
        <strain evidence="3">cv. HL8</strain>
    </source>
</reference>
<comment type="caution">
    <text evidence="2">The sequence shown here is derived from an EMBL/GenBank/DDBJ whole genome shotgun (WGS) entry which is preliminary data.</text>
</comment>
<sequence length="113" mass="12142">MAYTSRDAVKVVLINTQYVETDTTSFKSVVQSLTGKDSCVEWIEKSSYAAGKRKRPLAVNGGIERSGHFGNGGCGSSSTAVPMLSKGMSFKDLDSYELVTTLADYDLQGKSNT</sequence>
<dbReference type="InterPro" id="IPR008889">
    <property type="entry name" value="VQ"/>
</dbReference>
<gene>
    <name evidence="2" type="primary">VQ10</name>
    <name evidence="2" type="ORF">CFP56_012645</name>
</gene>
<dbReference type="Pfam" id="PF05678">
    <property type="entry name" value="VQ"/>
    <property type="match status" value="1"/>
</dbReference>
<dbReference type="AlphaFoldDB" id="A0AAW0KXP0"/>
<dbReference type="Proteomes" id="UP000237347">
    <property type="component" value="Unassembled WGS sequence"/>
</dbReference>
<dbReference type="PANTHER" id="PTHR34777:SF25">
    <property type="entry name" value="VQ DOMAIN-CONTAINING PROTEIN"/>
    <property type="match status" value="1"/>
</dbReference>
<name>A0AAW0KXP0_QUESU</name>